<dbReference type="GO" id="GO:0015421">
    <property type="term" value="F:ABC-type oligopeptide transporter activity"/>
    <property type="evidence" value="ECO:0007669"/>
    <property type="project" value="TreeGrafter"/>
</dbReference>
<evidence type="ECO:0000313" key="13">
    <source>
        <dbReference type="Proteomes" id="UP000198211"/>
    </source>
</evidence>
<dbReference type="PROSITE" id="PS50893">
    <property type="entry name" value="ABC_TRANSPORTER_2"/>
    <property type="match status" value="1"/>
</dbReference>
<dbReference type="Pfam" id="PF00664">
    <property type="entry name" value="ABC_membrane"/>
    <property type="match status" value="2"/>
</dbReference>
<dbReference type="GO" id="GO:0005743">
    <property type="term" value="C:mitochondrial inner membrane"/>
    <property type="evidence" value="ECO:0007669"/>
    <property type="project" value="TreeGrafter"/>
</dbReference>
<dbReference type="SMART" id="SM00382">
    <property type="entry name" value="AAA"/>
    <property type="match status" value="1"/>
</dbReference>
<keyword evidence="4 9" id="KW-0812">Transmembrane</keyword>
<evidence type="ECO:0000256" key="5">
    <source>
        <dbReference type="ARBA" id="ARBA00022741"/>
    </source>
</evidence>
<dbReference type="Gene3D" id="3.40.50.300">
    <property type="entry name" value="P-loop containing nucleotide triphosphate hydrolases"/>
    <property type="match status" value="1"/>
</dbReference>
<name>A0A225VP92_9STRA</name>
<dbReference type="Pfam" id="PF00005">
    <property type="entry name" value="ABC_tran"/>
    <property type="match status" value="1"/>
</dbReference>
<dbReference type="PANTHER" id="PTHR43394:SF27">
    <property type="entry name" value="ATP-DEPENDENT TRANSLOCASE ABCB1-LIKE"/>
    <property type="match status" value="1"/>
</dbReference>
<feature type="transmembrane region" description="Helical" evidence="9">
    <location>
        <begin position="711"/>
        <end position="732"/>
    </location>
</feature>
<evidence type="ECO:0000256" key="3">
    <source>
        <dbReference type="ARBA" id="ARBA00022448"/>
    </source>
</evidence>
<evidence type="ECO:0000259" key="10">
    <source>
        <dbReference type="PROSITE" id="PS50893"/>
    </source>
</evidence>
<comment type="subcellular location">
    <subcellularLocation>
        <location evidence="1">Membrane</location>
        <topology evidence="1">Multi-pass membrane protein</topology>
    </subcellularLocation>
</comment>
<comment type="caution">
    <text evidence="12">The sequence shown here is derived from an EMBL/GenBank/DDBJ whole genome shotgun (WGS) entry which is preliminary data.</text>
</comment>
<keyword evidence="5" id="KW-0547">Nucleotide-binding</keyword>
<proteinExistence type="inferred from homology"/>
<dbReference type="STRING" id="4795.A0A225VP92"/>
<dbReference type="InterPro" id="IPR003593">
    <property type="entry name" value="AAA+_ATPase"/>
</dbReference>
<evidence type="ECO:0000256" key="9">
    <source>
        <dbReference type="SAM" id="Phobius"/>
    </source>
</evidence>
<keyword evidence="7 9" id="KW-1133">Transmembrane helix</keyword>
<dbReference type="Proteomes" id="UP000198211">
    <property type="component" value="Unassembled WGS sequence"/>
</dbReference>
<evidence type="ECO:0000313" key="12">
    <source>
        <dbReference type="EMBL" id="OWZ07162.1"/>
    </source>
</evidence>
<dbReference type="InterPro" id="IPR036640">
    <property type="entry name" value="ABC1_TM_sf"/>
</dbReference>
<accession>A0A225VP92</accession>
<dbReference type="OrthoDB" id="6500128at2759"/>
<evidence type="ECO:0000256" key="2">
    <source>
        <dbReference type="ARBA" id="ARBA00007577"/>
    </source>
</evidence>
<feature type="domain" description="ABC transmembrane type-1" evidence="11">
    <location>
        <begin position="476"/>
        <end position="774"/>
    </location>
</feature>
<keyword evidence="3" id="KW-0813">Transport</keyword>
<evidence type="ECO:0000256" key="1">
    <source>
        <dbReference type="ARBA" id="ARBA00004141"/>
    </source>
</evidence>
<feature type="domain" description="ABC transmembrane type-1" evidence="11">
    <location>
        <begin position="20"/>
        <end position="133"/>
    </location>
</feature>
<dbReference type="InterPro" id="IPR003439">
    <property type="entry name" value="ABC_transporter-like_ATP-bd"/>
</dbReference>
<evidence type="ECO:0000256" key="6">
    <source>
        <dbReference type="ARBA" id="ARBA00022840"/>
    </source>
</evidence>
<dbReference type="Gene3D" id="1.20.1560.10">
    <property type="entry name" value="ABC transporter type 1, transmembrane domain"/>
    <property type="match status" value="1"/>
</dbReference>
<dbReference type="InterPro" id="IPR039421">
    <property type="entry name" value="Type_1_exporter"/>
</dbReference>
<dbReference type="PANTHER" id="PTHR43394">
    <property type="entry name" value="ATP-DEPENDENT PERMEASE MDL1, MITOCHONDRIAL"/>
    <property type="match status" value="1"/>
</dbReference>
<feature type="transmembrane region" description="Helical" evidence="9">
    <location>
        <begin position="487"/>
        <end position="508"/>
    </location>
</feature>
<evidence type="ECO:0000256" key="4">
    <source>
        <dbReference type="ARBA" id="ARBA00022692"/>
    </source>
</evidence>
<keyword evidence="8 9" id="KW-0472">Membrane</keyword>
<dbReference type="FunFam" id="3.40.50.300:FF:000205">
    <property type="entry name" value="ABC transporter B family member 4"/>
    <property type="match status" value="1"/>
</dbReference>
<feature type="transmembrane region" description="Helical" evidence="9">
    <location>
        <begin position="528"/>
        <end position="546"/>
    </location>
</feature>
<dbReference type="InterPro" id="IPR011527">
    <property type="entry name" value="ABC1_TM_dom"/>
</dbReference>
<feature type="domain" description="ABC transporter" evidence="10">
    <location>
        <begin position="169"/>
        <end position="407"/>
    </location>
</feature>
<keyword evidence="13" id="KW-1185">Reference proteome</keyword>
<keyword evidence="6" id="KW-0067">ATP-binding</keyword>
<dbReference type="SUPFAM" id="SSF90123">
    <property type="entry name" value="ABC transporter transmembrane region"/>
    <property type="match status" value="2"/>
</dbReference>
<dbReference type="GO" id="GO:0090374">
    <property type="term" value="P:oligopeptide export from mitochondrion"/>
    <property type="evidence" value="ECO:0007669"/>
    <property type="project" value="TreeGrafter"/>
</dbReference>
<protein>
    <submittedName>
        <fullName evidence="12">Multidrug resistance protein ABC transporter</fullName>
    </submittedName>
</protein>
<dbReference type="InterPro" id="IPR027417">
    <property type="entry name" value="P-loop_NTPase"/>
</dbReference>
<dbReference type="GO" id="GO:0016887">
    <property type="term" value="F:ATP hydrolysis activity"/>
    <property type="evidence" value="ECO:0007669"/>
    <property type="project" value="InterPro"/>
</dbReference>
<sequence>MCDACDGMVIGFCDETPSFMSHTGSTSAVAEETLGSIRTISSLNAEYRALKKYNNCVDVVEKENLEETKVFAVMLGLFCCCDWPMYATGLWYGGSEVWRGEVSPPQVFRTFMAILMGIRSIGQISPNLTAVQQAKGAAVALYQLLDTPSKIDPSRADQGIIPRSCEGRIDMCNVDFAYPNRLNVLVLKNCSMPIESGQTVAFVGSSGAGKSTIVSLLERFYDPTSGAILLDGRDLKSLHVKWLRSRIGLVSQEPVMFSKLIAVNIIAGQIGFTREDVVAAAKTANAHSFIMELPNKYDTLVGEKGVSLSGGQKQRIAIARAIIRSPTILLLDEATSALDTENERVVQDALDQLTCKTTMTTMIIAHRLSTIRNAEHIYVFGDGGIVEDGTHDSLINIEQGVYRRLYLVQDSKQPGSPCDIESVPPFSIVSAESSDVKAEKIESADKAKQPLQDVSTSVFTMKQANELSKPERGQFFMGMFGSAINGASFPVSSVLLSQLIGVMIIHYANFQRYNDLTYLSGLAHEVTTYVYLYFAGSVIMMTGRAIQSYEFQYVAEKLTSRLRYIHFSSLCRQNIAFFDNKEHSTGALTAALATYALRVSMVSGEAQARVFQACFTAVVALLISFLWGSVQLTLVMLVVAPLLIVGNTFRSRSSRGSGILPDDLARVGAHASEMLCNIRTVASLGFEKSACMEFDVFLDEPLRSGEHNAHINGLAVGFSSFVVYATYALAFWYGGMLVDDGSITFLQMMRSLMAIIMSARSVGASVGYVADADSAFEAGAAILSLRDRHPLIDTFSGDGVCLHSFQGNIEFKNVAFRYPTRPNVKLEKQLDYVDQVEEGKVRVLHYSKDFTTRMKDKYYWTEWILGTSISGGFDNRLGSLVKNLYYLLELLLKTSHMD</sequence>
<dbReference type="CDD" id="cd18578">
    <property type="entry name" value="ABC_6TM_Pgp_ABCB1_D2_like"/>
    <property type="match status" value="1"/>
</dbReference>
<dbReference type="PROSITE" id="PS00211">
    <property type="entry name" value="ABC_TRANSPORTER_1"/>
    <property type="match status" value="1"/>
</dbReference>
<organism evidence="12 13">
    <name type="scientific">Phytophthora megakarya</name>
    <dbReference type="NCBI Taxonomy" id="4795"/>
    <lineage>
        <taxon>Eukaryota</taxon>
        <taxon>Sar</taxon>
        <taxon>Stramenopiles</taxon>
        <taxon>Oomycota</taxon>
        <taxon>Peronosporomycetes</taxon>
        <taxon>Peronosporales</taxon>
        <taxon>Peronosporaceae</taxon>
        <taxon>Phytophthora</taxon>
    </lineage>
</organism>
<comment type="similarity">
    <text evidence="2">Belongs to the ABC transporter superfamily. ABCB family. Multidrug resistance exporter (TC 3.A.1.201) subfamily.</text>
</comment>
<reference evidence="13" key="1">
    <citation type="submission" date="2017-03" db="EMBL/GenBank/DDBJ databases">
        <title>Phytopthora megakarya and P. palmivora, two closely related causual agents of cacao black pod achieved similar genome size and gene model numbers by different mechanisms.</title>
        <authorList>
            <person name="Ali S."/>
            <person name="Shao J."/>
            <person name="Larry D.J."/>
            <person name="Kronmiller B."/>
            <person name="Shen D."/>
            <person name="Strem M.D."/>
            <person name="Melnick R.L."/>
            <person name="Guiltinan M.J."/>
            <person name="Tyler B.M."/>
            <person name="Meinhardt L.W."/>
            <person name="Bailey B.A."/>
        </authorList>
    </citation>
    <scope>NUCLEOTIDE SEQUENCE [LARGE SCALE GENOMIC DNA]</scope>
    <source>
        <strain evidence="13">zdho120</strain>
    </source>
</reference>
<feature type="transmembrane region" description="Helical" evidence="9">
    <location>
        <begin position="632"/>
        <end position="649"/>
    </location>
</feature>
<evidence type="ECO:0000256" key="8">
    <source>
        <dbReference type="ARBA" id="ARBA00023136"/>
    </source>
</evidence>
<dbReference type="EMBL" id="NBNE01003649">
    <property type="protein sequence ID" value="OWZ07162.1"/>
    <property type="molecule type" value="Genomic_DNA"/>
</dbReference>
<evidence type="ECO:0000256" key="7">
    <source>
        <dbReference type="ARBA" id="ARBA00022989"/>
    </source>
</evidence>
<dbReference type="SUPFAM" id="SSF52540">
    <property type="entry name" value="P-loop containing nucleoside triphosphate hydrolases"/>
    <property type="match status" value="1"/>
</dbReference>
<dbReference type="PROSITE" id="PS50929">
    <property type="entry name" value="ABC_TM1F"/>
    <property type="match status" value="2"/>
</dbReference>
<gene>
    <name evidence="12" type="ORF">PHMEG_00020484</name>
</gene>
<evidence type="ECO:0000259" key="11">
    <source>
        <dbReference type="PROSITE" id="PS50929"/>
    </source>
</evidence>
<dbReference type="AlphaFoldDB" id="A0A225VP92"/>
<dbReference type="InterPro" id="IPR017871">
    <property type="entry name" value="ABC_transporter-like_CS"/>
</dbReference>
<dbReference type="GO" id="GO:0005524">
    <property type="term" value="F:ATP binding"/>
    <property type="evidence" value="ECO:0007669"/>
    <property type="project" value="UniProtKB-KW"/>
</dbReference>